<dbReference type="GO" id="GO:0016831">
    <property type="term" value="F:carboxy-lyase activity"/>
    <property type="evidence" value="ECO:0007669"/>
    <property type="project" value="InterPro"/>
</dbReference>
<dbReference type="InterPro" id="IPR032465">
    <property type="entry name" value="ACMSD"/>
</dbReference>
<evidence type="ECO:0000259" key="2">
    <source>
        <dbReference type="Pfam" id="PF04909"/>
    </source>
</evidence>
<proteinExistence type="predicted"/>
<dbReference type="GO" id="GO:0016787">
    <property type="term" value="F:hydrolase activity"/>
    <property type="evidence" value="ECO:0007669"/>
    <property type="project" value="InterPro"/>
</dbReference>
<name>A0A382QPC4_9ZZZZ</name>
<dbReference type="EMBL" id="UINC01115950">
    <property type="protein sequence ID" value="SVC87344.1"/>
    <property type="molecule type" value="Genomic_DNA"/>
</dbReference>
<keyword evidence="1" id="KW-0456">Lyase</keyword>
<sequence>MSETSQLDIVDCHAHIFPPLSGACGMSDVETHLLYQQRAMHTHGNQPVRRLRDHEIIAARDLWDSDDPSESGRATDVNFRVGRMGRFEWDKDGEDYYVQFLPPSLQDMHCAPEAMITQMDYAGIRTAVLQNDHIYGDLAEYFAAAIARYPDRFIGLANVDEAFAYTNGQLAVLHRSINELGMSGLYYTLSGFFHNGYGEYFSEEAFYPFWDAVAALQIPVFWVFLGDSPVGGFKEEMGLFRKWLERYPHIPSVLVHGLPTALF</sequence>
<dbReference type="Gene3D" id="3.20.20.140">
    <property type="entry name" value="Metal-dependent hydrolases"/>
    <property type="match status" value="1"/>
</dbReference>
<evidence type="ECO:0000256" key="1">
    <source>
        <dbReference type="ARBA" id="ARBA00023239"/>
    </source>
</evidence>
<dbReference type="PANTHER" id="PTHR21240:SF28">
    <property type="entry name" value="ISO-OROTATE DECARBOXYLASE (EUROFUNG)"/>
    <property type="match status" value="1"/>
</dbReference>
<feature type="non-terminal residue" evidence="3">
    <location>
        <position position="263"/>
    </location>
</feature>
<dbReference type="AlphaFoldDB" id="A0A382QPC4"/>
<dbReference type="GO" id="GO:0005737">
    <property type="term" value="C:cytoplasm"/>
    <property type="evidence" value="ECO:0007669"/>
    <property type="project" value="TreeGrafter"/>
</dbReference>
<dbReference type="InterPro" id="IPR006680">
    <property type="entry name" value="Amidohydro-rel"/>
</dbReference>
<accession>A0A382QPC4</accession>
<feature type="domain" description="Amidohydrolase-related" evidence="2">
    <location>
        <begin position="10"/>
        <end position="257"/>
    </location>
</feature>
<organism evidence="3">
    <name type="scientific">marine metagenome</name>
    <dbReference type="NCBI Taxonomy" id="408172"/>
    <lineage>
        <taxon>unclassified sequences</taxon>
        <taxon>metagenomes</taxon>
        <taxon>ecological metagenomes</taxon>
    </lineage>
</organism>
<protein>
    <recommendedName>
        <fullName evidence="2">Amidohydrolase-related domain-containing protein</fullName>
    </recommendedName>
</protein>
<gene>
    <name evidence="3" type="ORF">METZ01_LOCUS340198</name>
</gene>
<dbReference type="SUPFAM" id="SSF51556">
    <property type="entry name" value="Metallo-dependent hydrolases"/>
    <property type="match status" value="1"/>
</dbReference>
<dbReference type="Pfam" id="PF04909">
    <property type="entry name" value="Amidohydro_2"/>
    <property type="match status" value="1"/>
</dbReference>
<reference evidence="3" key="1">
    <citation type="submission" date="2018-05" db="EMBL/GenBank/DDBJ databases">
        <authorList>
            <person name="Lanie J.A."/>
            <person name="Ng W.-L."/>
            <person name="Kazmierczak K.M."/>
            <person name="Andrzejewski T.M."/>
            <person name="Davidsen T.M."/>
            <person name="Wayne K.J."/>
            <person name="Tettelin H."/>
            <person name="Glass J.I."/>
            <person name="Rusch D."/>
            <person name="Podicherti R."/>
            <person name="Tsui H.-C.T."/>
            <person name="Winkler M.E."/>
        </authorList>
    </citation>
    <scope>NUCLEOTIDE SEQUENCE</scope>
</reference>
<dbReference type="InterPro" id="IPR032466">
    <property type="entry name" value="Metal_Hydrolase"/>
</dbReference>
<dbReference type="PANTHER" id="PTHR21240">
    <property type="entry name" value="2-AMINO-3-CARBOXYLMUCONATE-6-SEMIALDEHYDE DECARBOXYLASE"/>
    <property type="match status" value="1"/>
</dbReference>
<evidence type="ECO:0000313" key="3">
    <source>
        <dbReference type="EMBL" id="SVC87344.1"/>
    </source>
</evidence>
<dbReference type="GO" id="GO:0019748">
    <property type="term" value="P:secondary metabolic process"/>
    <property type="evidence" value="ECO:0007669"/>
    <property type="project" value="TreeGrafter"/>
</dbReference>